<gene>
    <name evidence="2" type="ORF">BE17_39565</name>
</gene>
<dbReference type="AlphaFoldDB" id="A0A150RYR3"/>
<dbReference type="Proteomes" id="UP000075635">
    <property type="component" value="Unassembled WGS sequence"/>
</dbReference>
<accession>A0A150RYR3</accession>
<sequence>MNTGSILATLAGLGSAVVAASGCGAFEPYDCAEYLECDAINEDGTSNGACDGKCVPLAPYGFAEKPMLVWIGPEQLRPLACAGVLPGAPIDLSDSWTGHADPPDAPQCPACTCSAPVCELPAGVTASSLALCQEGPGGIETAFEAPPGWDGACVSPGRLPAERFGSYTIPPATERPCAPMSVDTPHTEEPQPRALDGLVAFACAGFVEEDLCDREPLCMQYQQHPPPGFRHCVVKSAPIDTGASEPCRPPAPPGGAPRYSDRFVFHRDVLDNRSCSPCTCAPVTPSSCEARVSTYEDAACGQPITTQTVDGEGACVVPPSLMTLGSLSAEWLVNSPGSCAPDGGALTGSPPLRELMTVCCLPEES</sequence>
<organism evidence="2 3">
    <name type="scientific">Sorangium cellulosum</name>
    <name type="common">Polyangium cellulosum</name>
    <dbReference type="NCBI Taxonomy" id="56"/>
    <lineage>
        <taxon>Bacteria</taxon>
        <taxon>Pseudomonadati</taxon>
        <taxon>Myxococcota</taxon>
        <taxon>Polyangia</taxon>
        <taxon>Polyangiales</taxon>
        <taxon>Polyangiaceae</taxon>
        <taxon>Sorangium</taxon>
    </lineage>
</organism>
<feature type="signal peptide" evidence="1">
    <location>
        <begin position="1"/>
        <end position="20"/>
    </location>
</feature>
<keyword evidence="1" id="KW-0732">Signal</keyword>
<evidence type="ECO:0000313" key="2">
    <source>
        <dbReference type="EMBL" id="KYF85339.1"/>
    </source>
</evidence>
<dbReference type="EMBL" id="JEMB01001733">
    <property type="protein sequence ID" value="KYF85339.1"/>
    <property type="molecule type" value="Genomic_DNA"/>
</dbReference>
<feature type="chain" id="PRO_5007568337" description="Secreted protein" evidence="1">
    <location>
        <begin position="21"/>
        <end position="365"/>
    </location>
</feature>
<protein>
    <recommendedName>
        <fullName evidence="4">Secreted protein</fullName>
    </recommendedName>
</protein>
<evidence type="ECO:0008006" key="4">
    <source>
        <dbReference type="Google" id="ProtNLM"/>
    </source>
</evidence>
<name>A0A150RYR3_SORCE</name>
<comment type="caution">
    <text evidence="2">The sequence shown here is derived from an EMBL/GenBank/DDBJ whole genome shotgun (WGS) entry which is preliminary data.</text>
</comment>
<proteinExistence type="predicted"/>
<evidence type="ECO:0000313" key="3">
    <source>
        <dbReference type="Proteomes" id="UP000075635"/>
    </source>
</evidence>
<reference evidence="2 3" key="1">
    <citation type="submission" date="2014-02" db="EMBL/GenBank/DDBJ databases">
        <title>The small core and large imbalanced accessory genome model reveals a collaborative survival strategy of Sorangium cellulosum strains in nature.</title>
        <authorList>
            <person name="Han K."/>
            <person name="Peng R."/>
            <person name="Blom J."/>
            <person name="Li Y.-Z."/>
        </authorList>
    </citation>
    <scope>NUCLEOTIDE SEQUENCE [LARGE SCALE GENOMIC DNA]</scope>
    <source>
        <strain evidence="2 3">So0011-07</strain>
    </source>
</reference>
<evidence type="ECO:0000256" key="1">
    <source>
        <dbReference type="SAM" id="SignalP"/>
    </source>
</evidence>